<dbReference type="InterPro" id="IPR036291">
    <property type="entry name" value="NAD(P)-bd_dom_sf"/>
</dbReference>
<evidence type="ECO:0000259" key="2">
    <source>
        <dbReference type="Pfam" id="PF22725"/>
    </source>
</evidence>
<keyword evidence="4" id="KW-1185">Reference proteome</keyword>
<dbReference type="PANTHER" id="PTHR43708:SF3">
    <property type="entry name" value="OXIDOREDUCTASE"/>
    <property type="match status" value="1"/>
</dbReference>
<sequence length="384" mass="41186">MNVSSNTVPLRLGMVGGGEGAFIGGVHRFAARLDGHFDLVAGALSSDTQRSLSSGLALGLAADRCYASFSEMAVAEAKRDDGIQVVAIVTPNHLHFAAAKAFLEQGIHVICDKPLTSNLEDAYALAKVARNSDSLFVLSHNYTAYPMVRQAREMVQKGDLGSIRLVQVEYAQDWLTEKVEASGAKQAVWRTDPKQSGKGGAIGDIGTHAFNLANFISGMVPKDLLADLDSFVEGRLVDDNAHILMRYAEGAKGMIWASQVAPGHENDLKIRIYGDKGGLEWQQTDPNKLWHSPLNENRQLITRGGHGQGDAAARVTRTPAGHPEGYLEAFATIYVEAAQAIRSKEAGESVDDLLCPTVGDGLLGMRFIVACIESSGQGAVWTKI</sequence>
<dbReference type="Gene3D" id="3.30.360.10">
    <property type="entry name" value="Dihydrodipicolinate Reductase, domain 2"/>
    <property type="match status" value="1"/>
</dbReference>
<evidence type="ECO:0000313" key="3">
    <source>
        <dbReference type="EMBL" id="PWQ95225.1"/>
    </source>
</evidence>
<organism evidence="3 4">
    <name type="scientific">Leucothrix arctica</name>
    <dbReference type="NCBI Taxonomy" id="1481894"/>
    <lineage>
        <taxon>Bacteria</taxon>
        <taxon>Pseudomonadati</taxon>
        <taxon>Pseudomonadota</taxon>
        <taxon>Gammaproteobacteria</taxon>
        <taxon>Thiotrichales</taxon>
        <taxon>Thiotrichaceae</taxon>
        <taxon>Leucothrix</taxon>
    </lineage>
</organism>
<accession>A0A317C956</accession>
<dbReference type="InterPro" id="IPR000683">
    <property type="entry name" value="Gfo/Idh/MocA-like_OxRdtase_N"/>
</dbReference>
<feature type="domain" description="GFO/IDH/MocA-like oxidoreductase" evidence="2">
    <location>
        <begin position="148"/>
        <end position="280"/>
    </location>
</feature>
<dbReference type="Pfam" id="PF22725">
    <property type="entry name" value="GFO_IDH_MocA_C3"/>
    <property type="match status" value="1"/>
</dbReference>
<dbReference type="InterPro" id="IPR051317">
    <property type="entry name" value="Gfo/Idh/MocA_oxidoreduct"/>
</dbReference>
<reference evidence="3 4" key="1">
    <citation type="submission" date="2018-05" db="EMBL/GenBank/DDBJ databases">
        <title>Leucothrix arctica sp. nov., isolated from Arctic seawater.</title>
        <authorList>
            <person name="Choi A."/>
            <person name="Baek K."/>
        </authorList>
    </citation>
    <scope>NUCLEOTIDE SEQUENCE [LARGE SCALE GENOMIC DNA]</scope>
    <source>
        <strain evidence="3 4">IMCC9719</strain>
    </source>
</reference>
<evidence type="ECO:0000313" key="4">
    <source>
        <dbReference type="Proteomes" id="UP000245506"/>
    </source>
</evidence>
<dbReference type="SUPFAM" id="SSF55347">
    <property type="entry name" value="Glyceraldehyde-3-phosphate dehydrogenase-like, C-terminal domain"/>
    <property type="match status" value="1"/>
</dbReference>
<name>A0A317C956_9GAMM</name>
<dbReference type="OrthoDB" id="9774191at2"/>
<dbReference type="Gene3D" id="3.40.50.720">
    <property type="entry name" value="NAD(P)-binding Rossmann-like Domain"/>
    <property type="match status" value="1"/>
</dbReference>
<feature type="domain" description="Gfo/Idh/MocA-like oxidoreductase N-terminal" evidence="1">
    <location>
        <begin position="11"/>
        <end position="136"/>
    </location>
</feature>
<dbReference type="SUPFAM" id="SSF51735">
    <property type="entry name" value="NAD(P)-binding Rossmann-fold domains"/>
    <property type="match status" value="1"/>
</dbReference>
<dbReference type="Pfam" id="PF01408">
    <property type="entry name" value="GFO_IDH_MocA"/>
    <property type="match status" value="1"/>
</dbReference>
<dbReference type="RefSeq" id="WP_109823837.1">
    <property type="nucleotide sequence ID" value="NZ_QGKL01000035.1"/>
</dbReference>
<gene>
    <name evidence="3" type="ORF">DKT75_12840</name>
</gene>
<protein>
    <submittedName>
        <fullName evidence="3">Oxidoreductase</fullName>
    </submittedName>
</protein>
<dbReference type="EMBL" id="QGKL01000035">
    <property type="protein sequence ID" value="PWQ95225.1"/>
    <property type="molecule type" value="Genomic_DNA"/>
</dbReference>
<proteinExistence type="predicted"/>
<comment type="caution">
    <text evidence="3">The sequence shown here is derived from an EMBL/GenBank/DDBJ whole genome shotgun (WGS) entry which is preliminary data.</text>
</comment>
<dbReference type="PANTHER" id="PTHR43708">
    <property type="entry name" value="CONSERVED EXPRESSED OXIDOREDUCTASE (EUROFUNG)"/>
    <property type="match status" value="1"/>
</dbReference>
<dbReference type="AlphaFoldDB" id="A0A317C956"/>
<dbReference type="GO" id="GO:0000166">
    <property type="term" value="F:nucleotide binding"/>
    <property type="evidence" value="ECO:0007669"/>
    <property type="project" value="InterPro"/>
</dbReference>
<evidence type="ECO:0000259" key="1">
    <source>
        <dbReference type="Pfam" id="PF01408"/>
    </source>
</evidence>
<dbReference type="InterPro" id="IPR055170">
    <property type="entry name" value="GFO_IDH_MocA-like_dom"/>
</dbReference>
<dbReference type="Proteomes" id="UP000245506">
    <property type="component" value="Unassembled WGS sequence"/>
</dbReference>